<feature type="transmembrane region" description="Helical" evidence="3">
    <location>
        <begin position="246"/>
        <end position="266"/>
    </location>
</feature>
<dbReference type="OrthoDB" id="3180815at2"/>
<keyword evidence="6" id="KW-1185">Reference proteome</keyword>
<feature type="transmembrane region" description="Helical" evidence="3">
    <location>
        <begin position="184"/>
        <end position="204"/>
    </location>
</feature>
<dbReference type="Pfam" id="PF00892">
    <property type="entry name" value="EamA"/>
    <property type="match status" value="2"/>
</dbReference>
<evidence type="ECO:0000256" key="2">
    <source>
        <dbReference type="ARBA" id="ARBA00007362"/>
    </source>
</evidence>
<feature type="transmembrane region" description="Helical" evidence="3">
    <location>
        <begin position="151"/>
        <end position="172"/>
    </location>
</feature>
<proteinExistence type="inferred from homology"/>
<feature type="transmembrane region" description="Helical" evidence="3">
    <location>
        <begin position="97"/>
        <end position="118"/>
    </location>
</feature>
<reference evidence="5 6" key="1">
    <citation type="submission" date="2014-06" db="EMBL/GenBank/DDBJ databases">
        <title>Draft genome sequence of Paenibacillus sp. MSt1.</title>
        <authorList>
            <person name="Aw Y.K."/>
            <person name="Ong K.S."/>
            <person name="Gan H.M."/>
            <person name="Lee S.M."/>
        </authorList>
    </citation>
    <scope>NUCLEOTIDE SEQUENCE [LARGE SCALE GENOMIC DNA]</scope>
    <source>
        <strain evidence="5 6">MSt1</strain>
    </source>
</reference>
<dbReference type="EMBL" id="JNVM01000004">
    <property type="protein sequence ID" value="KEQ27132.1"/>
    <property type="molecule type" value="Genomic_DNA"/>
</dbReference>
<protein>
    <submittedName>
        <fullName evidence="5">Multidrug transporter</fullName>
    </submittedName>
</protein>
<dbReference type="eggNOG" id="COG0697">
    <property type="taxonomic scope" value="Bacteria"/>
</dbReference>
<comment type="subcellular location">
    <subcellularLocation>
        <location evidence="1">Endomembrane system</location>
        <topology evidence="1">Multi-pass membrane protein</topology>
    </subcellularLocation>
</comment>
<dbReference type="GO" id="GO:0016020">
    <property type="term" value="C:membrane"/>
    <property type="evidence" value="ECO:0007669"/>
    <property type="project" value="InterPro"/>
</dbReference>
<evidence type="ECO:0000313" key="5">
    <source>
        <dbReference type="EMBL" id="KEQ27132.1"/>
    </source>
</evidence>
<dbReference type="InterPro" id="IPR000620">
    <property type="entry name" value="EamA_dom"/>
</dbReference>
<feature type="transmembrane region" description="Helical" evidence="3">
    <location>
        <begin position="125"/>
        <end position="145"/>
    </location>
</feature>
<feature type="domain" description="EamA" evidence="4">
    <location>
        <begin position="155"/>
        <end position="287"/>
    </location>
</feature>
<dbReference type="Gene3D" id="1.10.3730.20">
    <property type="match status" value="1"/>
</dbReference>
<evidence type="ECO:0000256" key="3">
    <source>
        <dbReference type="SAM" id="Phobius"/>
    </source>
</evidence>
<keyword evidence="3" id="KW-0812">Transmembrane</keyword>
<name>A0A081P8V9_9BACL</name>
<feature type="transmembrane region" description="Helical" evidence="3">
    <location>
        <begin position="70"/>
        <end position="91"/>
    </location>
</feature>
<dbReference type="AlphaFoldDB" id="A0A081P8V9"/>
<evidence type="ECO:0000313" key="6">
    <source>
        <dbReference type="Proteomes" id="UP000028123"/>
    </source>
</evidence>
<feature type="domain" description="EamA" evidence="4">
    <location>
        <begin position="9"/>
        <end position="142"/>
    </location>
</feature>
<dbReference type="InterPro" id="IPR037185">
    <property type="entry name" value="EmrE-like"/>
</dbReference>
<comment type="caution">
    <text evidence="5">The sequence shown here is derived from an EMBL/GenBank/DDBJ whole genome shotgun (WGS) entry which is preliminary data.</text>
</comment>
<dbReference type="PANTHER" id="PTHR22911">
    <property type="entry name" value="ACYL-MALONYL CONDENSING ENZYME-RELATED"/>
    <property type="match status" value="1"/>
</dbReference>
<feature type="transmembrane region" description="Helical" evidence="3">
    <location>
        <begin position="43"/>
        <end position="63"/>
    </location>
</feature>
<dbReference type="PANTHER" id="PTHR22911:SF137">
    <property type="entry name" value="SOLUTE CARRIER FAMILY 35 MEMBER G2-RELATED"/>
    <property type="match status" value="1"/>
</dbReference>
<keyword evidence="3" id="KW-1133">Transmembrane helix</keyword>
<feature type="transmembrane region" description="Helical" evidence="3">
    <location>
        <begin position="12"/>
        <end position="31"/>
    </location>
</feature>
<evidence type="ECO:0000259" key="4">
    <source>
        <dbReference type="Pfam" id="PF00892"/>
    </source>
</evidence>
<feature type="transmembrane region" description="Helical" evidence="3">
    <location>
        <begin position="272"/>
        <end position="290"/>
    </location>
</feature>
<dbReference type="Proteomes" id="UP000028123">
    <property type="component" value="Unassembled WGS sequence"/>
</dbReference>
<gene>
    <name evidence="5" type="ORF">ET33_24950</name>
</gene>
<accession>A0A081P8V9</accession>
<evidence type="ECO:0000256" key="1">
    <source>
        <dbReference type="ARBA" id="ARBA00004127"/>
    </source>
</evidence>
<sequence length="311" mass="33884">MIFSQRFKASLLVLTGAASYGILSTCVKLAYKDGFSPAEVTGSQVLFGFVALWLLSIRCWGYMKKMPRMVFLKLLGSGVFTGLTGVFYYYALQTLSASFAVLLLFQFTWMGLLADWLLQKKAPNRFQLIGVVIVLAGTLFASGFLEGSVPQFNWTGIGLGLLAAASYTLTVYFSGRVATDVPAILRSSWMLTGAVIVVSLIYPPTFLWSGALTNGLWGWAVILSLFGMILPPYLYTKGAPHLSTGVASIIGAIELPVVIVCSSLLLHERTGLLQWLGIGLIFAGIVVSEWKSKRASQSERNLAEPQTDRPR</sequence>
<dbReference type="SUPFAM" id="SSF103481">
    <property type="entry name" value="Multidrug resistance efflux transporter EmrE"/>
    <property type="match status" value="2"/>
</dbReference>
<organism evidence="5 6">
    <name type="scientific">Paenibacillus tyrfis</name>
    <dbReference type="NCBI Taxonomy" id="1501230"/>
    <lineage>
        <taxon>Bacteria</taxon>
        <taxon>Bacillati</taxon>
        <taxon>Bacillota</taxon>
        <taxon>Bacilli</taxon>
        <taxon>Bacillales</taxon>
        <taxon>Paenibacillaceae</taxon>
        <taxon>Paenibacillus</taxon>
    </lineage>
</organism>
<keyword evidence="3" id="KW-0472">Membrane</keyword>
<dbReference type="RefSeq" id="WP_036677058.1">
    <property type="nucleotide sequence ID" value="NZ_JNVM01000004.1"/>
</dbReference>
<comment type="similarity">
    <text evidence="2">Belongs to the EamA transporter family.</text>
</comment>
<feature type="transmembrane region" description="Helical" evidence="3">
    <location>
        <begin position="216"/>
        <end position="234"/>
    </location>
</feature>